<sequence>MRVVLTILLLRCWSSRSKRYIPGKASTTNGFIRGLDIGP</sequence>
<gene>
    <name evidence="2" type="ORF">GEV33_000429</name>
</gene>
<feature type="signal peptide" evidence="1">
    <location>
        <begin position="1"/>
        <end position="17"/>
    </location>
</feature>
<reference evidence="2" key="1">
    <citation type="journal article" date="2020" name="J Insects Food Feed">
        <title>The yellow mealworm (Tenebrio molitor) genome: a resource for the emerging insects as food and feed industry.</title>
        <authorList>
            <person name="Eriksson T."/>
            <person name="Andere A."/>
            <person name="Kelstrup H."/>
            <person name="Emery V."/>
            <person name="Picard C."/>
        </authorList>
    </citation>
    <scope>NUCLEOTIDE SEQUENCE</scope>
    <source>
        <strain evidence="2">Stoneville</strain>
        <tissue evidence="2">Whole head</tissue>
    </source>
</reference>
<accession>A0A8J6HXI7</accession>
<organism evidence="2 3">
    <name type="scientific">Tenebrio molitor</name>
    <name type="common">Yellow mealworm beetle</name>
    <dbReference type="NCBI Taxonomy" id="7067"/>
    <lineage>
        <taxon>Eukaryota</taxon>
        <taxon>Metazoa</taxon>
        <taxon>Ecdysozoa</taxon>
        <taxon>Arthropoda</taxon>
        <taxon>Hexapoda</taxon>
        <taxon>Insecta</taxon>
        <taxon>Pterygota</taxon>
        <taxon>Neoptera</taxon>
        <taxon>Endopterygota</taxon>
        <taxon>Coleoptera</taxon>
        <taxon>Polyphaga</taxon>
        <taxon>Cucujiformia</taxon>
        <taxon>Tenebrionidae</taxon>
        <taxon>Tenebrio</taxon>
    </lineage>
</organism>
<reference evidence="2" key="2">
    <citation type="submission" date="2021-08" db="EMBL/GenBank/DDBJ databases">
        <authorList>
            <person name="Eriksson T."/>
        </authorList>
    </citation>
    <scope>NUCLEOTIDE SEQUENCE</scope>
    <source>
        <strain evidence="2">Stoneville</strain>
        <tissue evidence="2">Whole head</tissue>
    </source>
</reference>
<dbReference type="EMBL" id="JABDTM020002769">
    <property type="protein sequence ID" value="KAH0822362.1"/>
    <property type="molecule type" value="Genomic_DNA"/>
</dbReference>
<protein>
    <submittedName>
        <fullName evidence="2">Uncharacterized protein</fullName>
    </submittedName>
</protein>
<name>A0A8J6HXI7_TENMO</name>
<comment type="caution">
    <text evidence="2">The sequence shown here is derived from an EMBL/GenBank/DDBJ whole genome shotgun (WGS) entry which is preliminary data.</text>
</comment>
<evidence type="ECO:0000256" key="1">
    <source>
        <dbReference type="SAM" id="SignalP"/>
    </source>
</evidence>
<proteinExistence type="predicted"/>
<evidence type="ECO:0000313" key="2">
    <source>
        <dbReference type="EMBL" id="KAH0822362.1"/>
    </source>
</evidence>
<dbReference type="AlphaFoldDB" id="A0A8J6HXI7"/>
<evidence type="ECO:0000313" key="3">
    <source>
        <dbReference type="Proteomes" id="UP000719412"/>
    </source>
</evidence>
<feature type="chain" id="PRO_5035329558" evidence="1">
    <location>
        <begin position="18"/>
        <end position="39"/>
    </location>
</feature>
<dbReference type="Proteomes" id="UP000719412">
    <property type="component" value="Unassembled WGS sequence"/>
</dbReference>
<keyword evidence="1" id="KW-0732">Signal</keyword>
<keyword evidence="3" id="KW-1185">Reference proteome</keyword>